<evidence type="ECO:0000256" key="1">
    <source>
        <dbReference type="SAM" id="Coils"/>
    </source>
</evidence>
<feature type="region of interest" description="Disordered" evidence="2">
    <location>
        <begin position="1"/>
        <end position="31"/>
    </location>
</feature>
<name>A0AA35V322_LACSI</name>
<feature type="coiled-coil region" evidence="1">
    <location>
        <begin position="296"/>
        <end position="334"/>
    </location>
</feature>
<dbReference type="AlphaFoldDB" id="A0AA35V322"/>
<organism evidence="3 4">
    <name type="scientific">Lactuca saligna</name>
    <name type="common">Willowleaf lettuce</name>
    <dbReference type="NCBI Taxonomy" id="75948"/>
    <lineage>
        <taxon>Eukaryota</taxon>
        <taxon>Viridiplantae</taxon>
        <taxon>Streptophyta</taxon>
        <taxon>Embryophyta</taxon>
        <taxon>Tracheophyta</taxon>
        <taxon>Spermatophyta</taxon>
        <taxon>Magnoliopsida</taxon>
        <taxon>eudicotyledons</taxon>
        <taxon>Gunneridae</taxon>
        <taxon>Pentapetalae</taxon>
        <taxon>asterids</taxon>
        <taxon>campanulids</taxon>
        <taxon>Asterales</taxon>
        <taxon>Asteraceae</taxon>
        <taxon>Cichorioideae</taxon>
        <taxon>Cichorieae</taxon>
        <taxon>Lactucinae</taxon>
        <taxon>Lactuca</taxon>
    </lineage>
</organism>
<evidence type="ECO:0000256" key="2">
    <source>
        <dbReference type="SAM" id="MobiDB-lite"/>
    </source>
</evidence>
<evidence type="ECO:0000313" key="4">
    <source>
        <dbReference type="Proteomes" id="UP001177003"/>
    </source>
</evidence>
<keyword evidence="4" id="KW-1185">Reference proteome</keyword>
<keyword evidence="1" id="KW-0175">Coiled coil</keyword>
<dbReference type="Proteomes" id="UP001177003">
    <property type="component" value="Chromosome 0"/>
</dbReference>
<protein>
    <submittedName>
        <fullName evidence="3">Uncharacterized protein</fullName>
    </submittedName>
</protein>
<dbReference type="EMBL" id="OX465086">
    <property type="protein sequence ID" value="CAI9261083.1"/>
    <property type="molecule type" value="Genomic_DNA"/>
</dbReference>
<reference evidence="3" key="1">
    <citation type="submission" date="2023-04" db="EMBL/GenBank/DDBJ databases">
        <authorList>
            <person name="Vijverberg K."/>
            <person name="Xiong W."/>
            <person name="Schranz E."/>
        </authorList>
    </citation>
    <scope>NUCLEOTIDE SEQUENCE</scope>
</reference>
<sequence>MKKSKKTKGGSSEKELKDDLHQALIGPSSTVEKVSPVLTSVSDTPVTHQGVTVREVSAPVSPSSKKRRAEEMAKFLKKPKPVEDEELVPETPEADIPKEVEIFQYTEISKPADVKILESTTLSQATSTIDSHTFQSIMNQPFTTIFSTQSTEPPQSLSPIAETMAIDEETDNEGFGGTFEDLSFDKSEEDFPNHMIMTMKQFKILNSKLNSILQSQADVGNAGVNLLQVDSLMKEMENRLLSKNSGLIRDSESRILEKIDQSDSSTENRIKFLRTDFLKEIKYLRMVTKERYVLFVQEVKKVREDVNMQIRELHEEMKKEVQTLNQGYDSAHQKIDIICDVVVQCVKRFEPLKSQMTSLSATEVQHFGELVNLMKELKDISLKSSTSIISQEYLSHKFLHFEAILQKHLTPLLRISSLLPSISDAPPAVTGVQGGDKNVQAKAGEHEMKPEDSKAPVKPTIVLAAPVISTVTTTIPISRPSTKGIVIGNVVSSNVSSSKGVAPSNEKDKGKGILIGKTNKEKKAEVAAEIERMRHVESIMQQRALEGSNVNKGDPSKIFNYEIIESRVMFDHMYSFEKIPKKSYVVTNTDYGQLDFPINELMFIMPQFKAESKNMDVEEGKKMKIQFHAVLAKAQEEVWYSEKIKKVISIKTDVLFEGKFENLKYIVSRASGKIQEFTIADFLLMNTYDLINTALILKDKSFSYLQETEPDVFSLGCRHIKVFLENYFECLAQTDIELVTVKGIDIIVPMAPTKKQVELKKFKYSEICLKPLGIVFAGKDKSGKAKRFLFQTSEVERYTNSQYTNFIVHMNHCKKNSEGDKKEIKKVSLGTWKFEGY</sequence>
<evidence type="ECO:0000313" key="3">
    <source>
        <dbReference type="EMBL" id="CAI9261083.1"/>
    </source>
</evidence>
<proteinExistence type="predicted"/>
<gene>
    <name evidence="3" type="ORF">LSALG_LOCUS1886</name>
</gene>
<accession>A0AA35V322</accession>
<feature type="compositionally biased region" description="Basic and acidic residues" evidence="2">
    <location>
        <begin position="11"/>
        <end position="21"/>
    </location>
</feature>